<dbReference type="InterPro" id="IPR036961">
    <property type="entry name" value="Kinesin_motor_dom_sf"/>
</dbReference>
<dbReference type="PROSITE" id="PS51844">
    <property type="entry name" value="SH3_LIKE"/>
    <property type="match status" value="1"/>
</dbReference>
<keyword evidence="4 7" id="KW-0518">Myosin</keyword>
<dbReference type="EMBL" id="JABWDY010024937">
    <property type="protein sequence ID" value="KAF5189843.1"/>
    <property type="molecule type" value="Genomic_DNA"/>
</dbReference>
<reference evidence="10 11" key="1">
    <citation type="submission" date="2020-06" db="EMBL/GenBank/DDBJ databases">
        <title>Transcriptomic and genomic resources for Thalictrum thalictroides and T. hernandezii: Facilitating candidate gene discovery in an emerging model plant lineage.</title>
        <authorList>
            <person name="Arias T."/>
            <person name="Riano-Pachon D.M."/>
            <person name="Di Stilio V.S."/>
        </authorList>
    </citation>
    <scope>NUCLEOTIDE SEQUENCE [LARGE SCALE GENOMIC DNA]</scope>
    <source>
        <strain evidence="11">cv. WT478/WT964</strain>
        <tissue evidence="10">Leaves</tissue>
    </source>
</reference>
<dbReference type="SMART" id="SM00242">
    <property type="entry name" value="MYSc"/>
    <property type="match status" value="1"/>
</dbReference>
<evidence type="ECO:0000313" key="10">
    <source>
        <dbReference type="EMBL" id="KAF5189843.1"/>
    </source>
</evidence>
<dbReference type="SUPFAM" id="SSF52540">
    <property type="entry name" value="P-loop containing nucleoside triphosphate hydrolases"/>
    <property type="match status" value="1"/>
</dbReference>
<protein>
    <submittedName>
        <fullName evidence="10">Myosin-2</fullName>
    </submittedName>
</protein>
<dbReference type="GO" id="GO:0005524">
    <property type="term" value="F:ATP binding"/>
    <property type="evidence" value="ECO:0007669"/>
    <property type="project" value="UniProtKB-UniRule"/>
</dbReference>
<keyword evidence="6 7" id="KW-0009">Actin-binding</keyword>
<dbReference type="PRINTS" id="PR00193">
    <property type="entry name" value="MYOSINHEAVY"/>
</dbReference>
<dbReference type="OrthoDB" id="6108017at2759"/>
<evidence type="ECO:0000256" key="5">
    <source>
        <dbReference type="ARBA" id="ARBA00023175"/>
    </source>
</evidence>
<evidence type="ECO:0000256" key="6">
    <source>
        <dbReference type="ARBA" id="ARBA00023203"/>
    </source>
</evidence>
<evidence type="ECO:0000259" key="8">
    <source>
        <dbReference type="PROSITE" id="PS51456"/>
    </source>
</evidence>
<dbReference type="GO" id="GO:0000146">
    <property type="term" value="F:microfilament motor activity"/>
    <property type="evidence" value="ECO:0007669"/>
    <property type="project" value="TreeGrafter"/>
</dbReference>
<dbReference type="PANTHER" id="PTHR13140:SF706">
    <property type="entry name" value="DILUTE CLASS UNCONVENTIONAL MYOSIN, ISOFORM C"/>
    <property type="match status" value="1"/>
</dbReference>
<feature type="domain" description="Myosin motor" evidence="8">
    <location>
        <begin position="216"/>
        <end position="421"/>
    </location>
</feature>
<dbReference type="GO" id="GO:0016459">
    <property type="term" value="C:myosin complex"/>
    <property type="evidence" value="ECO:0007669"/>
    <property type="project" value="UniProtKB-KW"/>
</dbReference>
<keyword evidence="3" id="KW-0112">Calmodulin-binding</keyword>
<dbReference type="InterPro" id="IPR027417">
    <property type="entry name" value="P-loop_NTPase"/>
</dbReference>
<dbReference type="InterPro" id="IPR057535">
    <property type="entry name" value="MYO1-3_N_SH3"/>
</dbReference>
<keyword evidence="5 7" id="KW-0505">Motor protein</keyword>
<evidence type="ECO:0000256" key="2">
    <source>
        <dbReference type="ARBA" id="ARBA00022840"/>
    </source>
</evidence>
<dbReference type="Pfam" id="PF00063">
    <property type="entry name" value="Myosin_head"/>
    <property type="match status" value="1"/>
</dbReference>
<dbReference type="GO" id="GO:0016020">
    <property type="term" value="C:membrane"/>
    <property type="evidence" value="ECO:0007669"/>
    <property type="project" value="TreeGrafter"/>
</dbReference>
<evidence type="ECO:0000256" key="4">
    <source>
        <dbReference type="ARBA" id="ARBA00023123"/>
    </source>
</evidence>
<dbReference type="Proteomes" id="UP000554482">
    <property type="component" value="Unassembled WGS sequence"/>
</dbReference>
<dbReference type="PANTHER" id="PTHR13140">
    <property type="entry name" value="MYOSIN"/>
    <property type="match status" value="1"/>
</dbReference>
<dbReference type="AlphaFoldDB" id="A0A7J6VYA7"/>
<sequence length="421" mass="46436">MLSTVSPLSVSRSSLEEMLESIKRRDELPKDIIPALPVRPISKARLPSARRSLPVGFKIGDSVTPSDTVTPKYLITSLKEKEGKKRDRHLNKEINDLGYESDGDFGSNKISKVKVVPLDESPSCVIKEECGRNDDSVLNSMSSTSPLVSDESTSGGNVNCVLNKEIQVWCQLSNNQWKSGKIESASIEDCLVMLTDGSVVTVPRGNILPANPDYLDGSDDLIRLSFLNEPSVLHNLQTRYCNDQIYTKAGRILVAINPFNDVHLHENEFRTWKKLMDPLVHATAEFTFNEMMRGEENQSIILSGQSGAGKTKTASIVIEYLASLGGGNEMHHKVFQANLILESFGNAKTSMNHNTSRFGKLIEIHFNSTGEICGAQIETLLLEKSRVAHLSKGERSFHIFYQLCSGAPSDLKGGYCICITS</sequence>
<evidence type="ECO:0000259" key="9">
    <source>
        <dbReference type="PROSITE" id="PS51844"/>
    </source>
</evidence>
<evidence type="ECO:0000313" key="11">
    <source>
        <dbReference type="Proteomes" id="UP000554482"/>
    </source>
</evidence>
<evidence type="ECO:0000256" key="1">
    <source>
        <dbReference type="ARBA" id="ARBA00022741"/>
    </source>
</evidence>
<accession>A0A7J6VYA7</accession>
<dbReference type="GO" id="GO:0007015">
    <property type="term" value="P:actin filament organization"/>
    <property type="evidence" value="ECO:0007669"/>
    <property type="project" value="TreeGrafter"/>
</dbReference>
<comment type="caution">
    <text evidence="10">The sequence shown here is derived from an EMBL/GenBank/DDBJ whole genome shotgun (WGS) entry which is preliminary data.</text>
</comment>
<comment type="caution">
    <text evidence="7">Lacks conserved residue(s) required for the propagation of feature annotation.</text>
</comment>
<evidence type="ECO:0000256" key="7">
    <source>
        <dbReference type="PROSITE-ProRule" id="PRU00782"/>
    </source>
</evidence>
<feature type="binding site" evidence="7">
    <location>
        <begin position="304"/>
        <end position="311"/>
    </location>
    <ligand>
        <name>ATP</name>
        <dbReference type="ChEBI" id="CHEBI:30616"/>
    </ligand>
</feature>
<proteinExistence type="inferred from homology"/>
<evidence type="ECO:0000256" key="3">
    <source>
        <dbReference type="ARBA" id="ARBA00022860"/>
    </source>
</evidence>
<dbReference type="Pfam" id="PF25369">
    <property type="entry name" value="SH3_VIII-1_N"/>
    <property type="match status" value="1"/>
</dbReference>
<organism evidence="10 11">
    <name type="scientific">Thalictrum thalictroides</name>
    <name type="common">Rue-anemone</name>
    <name type="synonym">Anemone thalictroides</name>
    <dbReference type="NCBI Taxonomy" id="46969"/>
    <lineage>
        <taxon>Eukaryota</taxon>
        <taxon>Viridiplantae</taxon>
        <taxon>Streptophyta</taxon>
        <taxon>Embryophyta</taxon>
        <taxon>Tracheophyta</taxon>
        <taxon>Spermatophyta</taxon>
        <taxon>Magnoliopsida</taxon>
        <taxon>Ranunculales</taxon>
        <taxon>Ranunculaceae</taxon>
        <taxon>Thalictroideae</taxon>
        <taxon>Thalictrum</taxon>
    </lineage>
</organism>
<dbReference type="Gene3D" id="3.40.850.10">
    <property type="entry name" value="Kinesin motor domain"/>
    <property type="match status" value="1"/>
</dbReference>
<keyword evidence="11" id="KW-1185">Reference proteome</keyword>
<dbReference type="InterPro" id="IPR004009">
    <property type="entry name" value="SH3_Myosin"/>
</dbReference>
<dbReference type="PROSITE" id="PS51456">
    <property type="entry name" value="MYOSIN_MOTOR"/>
    <property type="match status" value="1"/>
</dbReference>
<keyword evidence="1 7" id="KW-0547">Nucleotide-binding</keyword>
<name>A0A7J6VYA7_THATH</name>
<feature type="domain" description="Myosin N-terminal SH3-like" evidence="9">
    <location>
        <begin position="163"/>
        <end position="212"/>
    </location>
</feature>
<dbReference type="GO" id="GO:0005516">
    <property type="term" value="F:calmodulin binding"/>
    <property type="evidence" value="ECO:0007669"/>
    <property type="project" value="UniProtKB-KW"/>
</dbReference>
<keyword evidence="2 7" id="KW-0067">ATP-binding</keyword>
<gene>
    <name evidence="10" type="ORF">FRX31_020566</name>
</gene>
<dbReference type="GO" id="GO:0051015">
    <property type="term" value="F:actin filament binding"/>
    <property type="evidence" value="ECO:0007669"/>
    <property type="project" value="TreeGrafter"/>
</dbReference>
<dbReference type="GO" id="GO:0005737">
    <property type="term" value="C:cytoplasm"/>
    <property type="evidence" value="ECO:0007669"/>
    <property type="project" value="TreeGrafter"/>
</dbReference>
<comment type="similarity">
    <text evidence="7">Belongs to the TRAFAC class myosin-kinesin ATPase superfamily. Myosin family.</text>
</comment>
<dbReference type="InterPro" id="IPR001609">
    <property type="entry name" value="Myosin_head_motor_dom-like"/>
</dbReference>